<evidence type="ECO:0000256" key="6">
    <source>
        <dbReference type="SAM" id="Phobius"/>
    </source>
</evidence>
<feature type="transmembrane region" description="Helical" evidence="6">
    <location>
        <begin position="171"/>
        <end position="198"/>
    </location>
</feature>
<feature type="transmembrane region" description="Helical" evidence="6">
    <location>
        <begin position="204"/>
        <end position="220"/>
    </location>
</feature>
<comment type="caution">
    <text evidence="9">The sequence shown here is derived from an EMBL/GenBank/DDBJ whole genome shotgun (WGS) entry which is preliminary data.</text>
</comment>
<feature type="domain" description="O-antigen ligase-related" evidence="7">
    <location>
        <begin position="189"/>
        <end position="351"/>
    </location>
</feature>
<feature type="transmembrane region" description="Helical" evidence="6">
    <location>
        <begin position="402"/>
        <end position="423"/>
    </location>
</feature>
<name>A0A921E3E0_9HYPH</name>
<evidence type="ECO:0000259" key="7">
    <source>
        <dbReference type="Pfam" id="PF04932"/>
    </source>
</evidence>
<evidence type="ECO:0000313" key="9">
    <source>
        <dbReference type="EMBL" id="HJE24371.1"/>
    </source>
</evidence>
<organism evidence="9 10">
    <name type="scientific">Methylorubrum populi</name>
    <dbReference type="NCBI Taxonomy" id="223967"/>
    <lineage>
        <taxon>Bacteria</taxon>
        <taxon>Pseudomonadati</taxon>
        <taxon>Pseudomonadota</taxon>
        <taxon>Alphaproteobacteria</taxon>
        <taxon>Hyphomicrobiales</taxon>
        <taxon>Methylobacteriaceae</taxon>
        <taxon>Methylorubrum</taxon>
    </lineage>
</organism>
<reference evidence="9" key="2">
    <citation type="submission" date="2021-09" db="EMBL/GenBank/DDBJ databases">
        <authorList>
            <person name="Gilroy R."/>
        </authorList>
    </citation>
    <scope>NUCLEOTIDE SEQUENCE</scope>
    <source>
        <strain evidence="9">316</strain>
    </source>
</reference>
<keyword evidence="4 6" id="KW-0472">Membrane</keyword>
<evidence type="ECO:0000256" key="3">
    <source>
        <dbReference type="ARBA" id="ARBA00022989"/>
    </source>
</evidence>
<keyword evidence="2 6" id="KW-0812">Transmembrane</keyword>
<dbReference type="InterPro" id="IPR012334">
    <property type="entry name" value="Pectin_lyas_fold"/>
</dbReference>
<dbReference type="InterPro" id="IPR006626">
    <property type="entry name" value="PbH1"/>
</dbReference>
<feature type="region of interest" description="Disordered" evidence="5">
    <location>
        <begin position="760"/>
        <end position="798"/>
    </location>
</feature>
<feature type="transmembrane region" description="Helical" evidence="6">
    <location>
        <begin position="443"/>
        <end position="462"/>
    </location>
</feature>
<keyword evidence="3 6" id="KW-1133">Transmembrane helix</keyword>
<dbReference type="Proteomes" id="UP000742631">
    <property type="component" value="Unassembled WGS sequence"/>
</dbReference>
<protein>
    <submittedName>
        <fullName evidence="9">Right-handed parallel beta-helix repeat-containing protein</fullName>
    </submittedName>
</protein>
<feature type="transmembrane region" description="Helical" evidence="6">
    <location>
        <begin position="378"/>
        <end position="396"/>
    </location>
</feature>
<feature type="transmembrane region" description="Helical" evidence="6">
    <location>
        <begin position="71"/>
        <end position="92"/>
    </location>
</feature>
<feature type="transmembrane region" description="Helical" evidence="6">
    <location>
        <begin position="104"/>
        <end position="122"/>
    </location>
</feature>
<dbReference type="Pfam" id="PF13229">
    <property type="entry name" value="Beta_helix"/>
    <property type="match status" value="1"/>
</dbReference>
<sequence>MTTTLRALPRESRLADLFLAAVGLVFAGYMIFGKTFAYLGLPPLYMGELLFLLGLLAVAAGTSSLRLGATLATAPALCVAALMGWVLLRTLAGLREYKVDALRDGAVALYGAYAFVMIALLLDDPRRLATLLRIFRWLARVVLPLAIIAFILGDVPFFASRAGELSAHLTGAVVLALVGLVRVGPGWIAFTALGALLAAIQNRGSMLAILVPVGFALVAVGQWKRLAAILVLGAGILGGAAALNIEVTPPGSDRPVSAAAMVNNLTSIVAPSTANNLDDTKQWRLRWWRTIIGYTVDGPYFWTGKGFGPNLAETDGFVVGLEGGGPTLRSPHSIHMTYLARAGVPGLTLWILTCAVWMGAMFSAFWRARRRGEPEWSGFFLFLICYVVSIVIDASFDVALEGPMLAVPFWTLIGIGIGAAMIFAARPGLSSAPAPKPRMRRGWGAGALLLAALPTVPIPGAIPARAEEGRRALSNPSGPCLVLRDIADRTIENLDLGPCGAEGLRIEGARNVTIRNLTVRDTGNVAIYVESGEGITIEENRIENALSGIRALSSTGVTVRCNSVRNVRGPVPAGQFVQFDKVTGAGNGIACNIGENEPGHGVPEDAISLYRSQGEPASPILVSRNRLVGGGPSQSGGGIMLGDAGGSYLEARDNLLIDPGQYGIAVASGDHMTIADNVVIARPQPFTNVGISVWNQYPEPCHTVTVSRNVVDWRARTGRANPWWDGKNCPGTLWSLNRTLPLDPARETAVQPSCACRSAGRTVAAETPRTDIPKTDIPKTDIPKMGVPKAGSPKEAAR</sequence>
<reference evidence="9" key="1">
    <citation type="journal article" date="2021" name="PeerJ">
        <title>Extensive microbial diversity within the chicken gut microbiome revealed by metagenomics and culture.</title>
        <authorList>
            <person name="Gilroy R."/>
            <person name="Ravi A."/>
            <person name="Getino M."/>
            <person name="Pursley I."/>
            <person name="Horton D.L."/>
            <person name="Alikhan N.F."/>
            <person name="Baker D."/>
            <person name="Gharbi K."/>
            <person name="Hall N."/>
            <person name="Watson M."/>
            <person name="Adriaenssens E.M."/>
            <person name="Foster-Nyarko E."/>
            <person name="Jarju S."/>
            <person name="Secka A."/>
            <person name="Antonio M."/>
            <person name="Oren A."/>
            <person name="Chaudhuri R.R."/>
            <person name="La Ragione R."/>
            <person name="Hildebrand F."/>
            <person name="Pallen M.J."/>
        </authorList>
    </citation>
    <scope>NUCLEOTIDE SEQUENCE</scope>
    <source>
        <strain evidence="9">316</strain>
    </source>
</reference>
<evidence type="ECO:0000256" key="2">
    <source>
        <dbReference type="ARBA" id="ARBA00022692"/>
    </source>
</evidence>
<evidence type="ECO:0000259" key="8">
    <source>
        <dbReference type="Pfam" id="PF13229"/>
    </source>
</evidence>
<dbReference type="Gene3D" id="2.160.20.10">
    <property type="entry name" value="Single-stranded right-handed beta-helix, Pectin lyase-like"/>
    <property type="match status" value="1"/>
</dbReference>
<accession>A0A921E3E0</accession>
<evidence type="ECO:0000256" key="4">
    <source>
        <dbReference type="ARBA" id="ARBA00023136"/>
    </source>
</evidence>
<dbReference type="InterPro" id="IPR011050">
    <property type="entry name" value="Pectin_lyase_fold/virulence"/>
</dbReference>
<comment type="subcellular location">
    <subcellularLocation>
        <location evidence="1">Membrane</location>
        <topology evidence="1">Multi-pass membrane protein</topology>
    </subcellularLocation>
</comment>
<evidence type="ECO:0000256" key="1">
    <source>
        <dbReference type="ARBA" id="ARBA00004141"/>
    </source>
</evidence>
<dbReference type="InterPro" id="IPR007016">
    <property type="entry name" value="O-antigen_ligase-rel_domated"/>
</dbReference>
<feature type="transmembrane region" description="Helical" evidence="6">
    <location>
        <begin position="134"/>
        <end position="159"/>
    </location>
</feature>
<evidence type="ECO:0000313" key="10">
    <source>
        <dbReference type="Proteomes" id="UP000742631"/>
    </source>
</evidence>
<proteinExistence type="predicted"/>
<dbReference type="AlphaFoldDB" id="A0A921E3E0"/>
<feature type="domain" description="Right handed beta helix" evidence="8">
    <location>
        <begin position="503"/>
        <end position="678"/>
    </location>
</feature>
<dbReference type="InterPro" id="IPR039448">
    <property type="entry name" value="Beta_helix"/>
</dbReference>
<dbReference type="Pfam" id="PF04932">
    <property type="entry name" value="Wzy_C"/>
    <property type="match status" value="1"/>
</dbReference>
<evidence type="ECO:0000256" key="5">
    <source>
        <dbReference type="SAM" id="MobiDB-lite"/>
    </source>
</evidence>
<feature type="transmembrane region" description="Helical" evidence="6">
    <location>
        <begin position="44"/>
        <end position="65"/>
    </location>
</feature>
<dbReference type="SUPFAM" id="SSF51126">
    <property type="entry name" value="Pectin lyase-like"/>
    <property type="match status" value="1"/>
</dbReference>
<feature type="compositionally biased region" description="Basic and acidic residues" evidence="5">
    <location>
        <begin position="768"/>
        <end position="782"/>
    </location>
</feature>
<dbReference type="GO" id="GO:0016020">
    <property type="term" value="C:membrane"/>
    <property type="evidence" value="ECO:0007669"/>
    <property type="project" value="UniProtKB-SubCell"/>
</dbReference>
<gene>
    <name evidence="9" type="ORF">K8W01_12005</name>
</gene>
<dbReference type="SMART" id="SM00710">
    <property type="entry name" value="PbH1"/>
    <property type="match status" value="6"/>
</dbReference>
<feature type="transmembrane region" description="Helical" evidence="6">
    <location>
        <begin position="347"/>
        <end position="366"/>
    </location>
</feature>
<feature type="transmembrane region" description="Helical" evidence="6">
    <location>
        <begin position="227"/>
        <end position="245"/>
    </location>
</feature>
<dbReference type="EMBL" id="DYYG01000035">
    <property type="protein sequence ID" value="HJE24371.1"/>
    <property type="molecule type" value="Genomic_DNA"/>
</dbReference>
<feature type="transmembrane region" description="Helical" evidence="6">
    <location>
        <begin position="14"/>
        <end position="32"/>
    </location>
</feature>